<dbReference type="Gene3D" id="3.40.50.1820">
    <property type="entry name" value="alpha/beta hydrolase"/>
    <property type="match status" value="1"/>
</dbReference>
<keyword evidence="2" id="KW-0378">Hydrolase</keyword>
<dbReference type="Pfam" id="PF12697">
    <property type="entry name" value="Abhydrolase_6"/>
    <property type="match status" value="1"/>
</dbReference>
<dbReference type="EMBL" id="BAFK01000039">
    <property type="protein sequence ID" value="GAB60717.1"/>
    <property type="molecule type" value="Genomic_DNA"/>
</dbReference>
<name>I1E339_9GAMM</name>
<comment type="caution">
    <text evidence="2">The sequence shown here is derived from an EMBL/GenBank/DDBJ whole genome shotgun (WGS) entry which is preliminary data.</text>
</comment>
<proteinExistence type="predicted"/>
<dbReference type="RefSeq" id="WP_008224529.1">
    <property type="nucleotide sequence ID" value="NZ_BAFK01000039.1"/>
</dbReference>
<dbReference type="NCBIfam" id="TIGR03100">
    <property type="entry name" value="hydr1_PEP"/>
    <property type="match status" value="1"/>
</dbReference>
<dbReference type="OrthoDB" id="249225at2"/>
<sequence length="282" mass="31319">MSEQFVSITCTDNSLSAILHQPDSDRQDTGVLILVGGPQYRVGSHRQFVKLSRALAAEGIASLRLDAAGMGDSSGTKAEFYQQDAEIEAGITALMQQCPQLKNVVLWGLCDAASAILLYLNKPDPRVSGTVLLNPWVRQQHSHAEVMLKHYYVKRLFSRQFWQKLFGGGVALKHSIQGLWQTLQQRRANRPAASITPQANAQNYVQLMLRGWQRFSGQVLIITSGNDLTAQEFLQLCATDTAWAGCLAKAQHSQISEANHTFSSQLWRGQVEQATLQWLQTP</sequence>
<dbReference type="ESTHER" id="9gamm-i1e339">
    <property type="family name" value="Hydrolase-1_PEP"/>
</dbReference>
<dbReference type="InterPro" id="IPR017531">
    <property type="entry name" value="Hydrolase-1_PEP"/>
</dbReference>
<organism evidence="2 3">
    <name type="scientific">Rheinheimera nanhaiensis E407-8</name>
    <dbReference type="NCBI Taxonomy" id="562729"/>
    <lineage>
        <taxon>Bacteria</taxon>
        <taxon>Pseudomonadati</taxon>
        <taxon>Pseudomonadota</taxon>
        <taxon>Gammaproteobacteria</taxon>
        <taxon>Chromatiales</taxon>
        <taxon>Chromatiaceae</taxon>
        <taxon>Rheinheimera</taxon>
    </lineage>
</organism>
<protein>
    <submittedName>
        <fullName evidence="2">Hydrolase</fullName>
    </submittedName>
</protein>
<evidence type="ECO:0000313" key="3">
    <source>
        <dbReference type="Proteomes" id="UP000004374"/>
    </source>
</evidence>
<evidence type="ECO:0000313" key="2">
    <source>
        <dbReference type="EMBL" id="GAB60717.1"/>
    </source>
</evidence>
<dbReference type="SUPFAM" id="SSF53474">
    <property type="entry name" value="alpha/beta-Hydrolases"/>
    <property type="match status" value="1"/>
</dbReference>
<reference evidence="2 3" key="1">
    <citation type="journal article" date="2012" name="J. Bacteriol.">
        <title>Genome Sequence of the Protease-Producing Bacterium Rheinheimera nanhaiensis E407-8T, Isolated from Deep-Sea Sediment of the South China Sea.</title>
        <authorList>
            <person name="Zhang X.-Y."/>
            <person name="Zhang Y.-J."/>
            <person name="Qin Q.-L."/>
            <person name="Xie B.-B."/>
            <person name="Chen X.-L."/>
            <person name="Zhou B.-C."/>
            <person name="Zhang Y.-Z."/>
        </authorList>
    </citation>
    <scope>NUCLEOTIDE SEQUENCE [LARGE SCALE GENOMIC DNA]</scope>
    <source>
        <strain evidence="2 3">E407-8</strain>
    </source>
</reference>
<feature type="domain" description="AB hydrolase-1" evidence="1">
    <location>
        <begin position="47"/>
        <end position="235"/>
    </location>
</feature>
<dbReference type="InterPro" id="IPR000073">
    <property type="entry name" value="AB_hydrolase_1"/>
</dbReference>
<dbReference type="GO" id="GO:0016787">
    <property type="term" value="F:hydrolase activity"/>
    <property type="evidence" value="ECO:0007669"/>
    <property type="project" value="UniProtKB-KW"/>
</dbReference>
<keyword evidence="3" id="KW-1185">Reference proteome</keyword>
<gene>
    <name evidence="2" type="ORF">RNAN_3743</name>
</gene>
<dbReference type="InterPro" id="IPR029058">
    <property type="entry name" value="AB_hydrolase_fold"/>
</dbReference>
<dbReference type="Proteomes" id="UP000004374">
    <property type="component" value="Unassembled WGS sequence"/>
</dbReference>
<evidence type="ECO:0000259" key="1">
    <source>
        <dbReference type="Pfam" id="PF12697"/>
    </source>
</evidence>
<dbReference type="STRING" id="562729.RNAN_3743"/>
<dbReference type="AlphaFoldDB" id="I1E339"/>
<accession>I1E339</accession>